<dbReference type="GO" id="GO:0008967">
    <property type="term" value="F:phosphoglycolate phosphatase activity"/>
    <property type="evidence" value="ECO:0007669"/>
    <property type="project" value="TreeGrafter"/>
</dbReference>
<dbReference type="InterPro" id="IPR006439">
    <property type="entry name" value="HAD-SF_hydro_IA"/>
</dbReference>
<comment type="caution">
    <text evidence="1">The sequence shown here is derived from an EMBL/GenBank/DDBJ whole genome shotgun (WGS) entry which is preliminary data.</text>
</comment>
<organism evidence="1 2">
    <name type="scientific">Cellulomonas hominis</name>
    <dbReference type="NCBI Taxonomy" id="156981"/>
    <lineage>
        <taxon>Bacteria</taxon>
        <taxon>Bacillati</taxon>
        <taxon>Actinomycetota</taxon>
        <taxon>Actinomycetes</taxon>
        <taxon>Micrococcales</taxon>
        <taxon>Cellulomonadaceae</taxon>
        <taxon>Cellulomonas</taxon>
    </lineage>
</organism>
<dbReference type="GO" id="GO:0005829">
    <property type="term" value="C:cytosol"/>
    <property type="evidence" value="ECO:0007669"/>
    <property type="project" value="TreeGrafter"/>
</dbReference>
<evidence type="ECO:0000313" key="2">
    <source>
        <dbReference type="Proteomes" id="UP000308121"/>
    </source>
</evidence>
<dbReference type="Pfam" id="PF00702">
    <property type="entry name" value="Hydrolase"/>
    <property type="match status" value="1"/>
</dbReference>
<dbReference type="Gene3D" id="1.10.150.240">
    <property type="entry name" value="Putative phosphatase, domain 2"/>
    <property type="match status" value="1"/>
</dbReference>
<dbReference type="Proteomes" id="UP000308121">
    <property type="component" value="Unassembled WGS sequence"/>
</dbReference>
<dbReference type="AlphaFoldDB" id="A0A7Z8JXM9"/>
<protein>
    <submittedName>
        <fullName evidence="1">HAD family hydrolase</fullName>
    </submittedName>
</protein>
<evidence type="ECO:0000313" key="1">
    <source>
        <dbReference type="EMBL" id="TKR21938.1"/>
    </source>
</evidence>
<dbReference type="GO" id="GO:0006281">
    <property type="term" value="P:DNA repair"/>
    <property type="evidence" value="ECO:0007669"/>
    <property type="project" value="TreeGrafter"/>
</dbReference>
<dbReference type="InterPro" id="IPR050155">
    <property type="entry name" value="HAD-like_hydrolase_sf"/>
</dbReference>
<keyword evidence="1" id="KW-0378">Hydrolase</keyword>
<dbReference type="Gene3D" id="3.40.50.1000">
    <property type="entry name" value="HAD superfamily/HAD-like"/>
    <property type="match status" value="1"/>
</dbReference>
<sequence length="226" mass="23805">MTGTDAPTAVLLDIDGTLVDSNFLHVHAWVQAFAEVGHPVDAWRVHRRIGMGSGRLLAELLGDDAERLGDDAKEQHTARYAELAGLLRPFDGARELVRTLADRGVRVVLSTSAAPEELEKLRATLDVDDLVQVTGAEDVDEAKPEPDLVHAALDLAGVPADRAVFVGDSVWDVEAAVRAGVPCVGVLSGGTSEAELRDAGAVAVVEDVAALLRDRDATPVGALLRG</sequence>
<dbReference type="SFLD" id="SFLDG01129">
    <property type="entry name" value="C1.5:_HAD__Beta-PGM__Phosphata"/>
    <property type="match status" value="1"/>
</dbReference>
<accession>A0A7Z8JXM9</accession>
<dbReference type="RefSeq" id="WP_154731183.1">
    <property type="nucleotide sequence ID" value="NZ_SZYE01000298.1"/>
</dbReference>
<dbReference type="OrthoDB" id="9793014at2"/>
<dbReference type="InterPro" id="IPR023198">
    <property type="entry name" value="PGP-like_dom2"/>
</dbReference>
<dbReference type="PANTHER" id="PTHR43434:SF16">
    <property type="entry name" value="BLL8046 PROTEIN"/>
    <property type="match status" value="1"/>
</dbReference>
<dbReference type="SUPFAM" id="SSF56784">
    <property type="entry name" value="HAD-like"/>
    <property type="match status" value="1"/>
</dbReference>
<dbReference type="InterPro" id="IPR023214">
    <property type="entry name" value="HAD_sf"/>
</dbReference>
<proteinExistence type="predicted"/>
<gene>
    <name evidence="1" type="ORF">FA014_19100</name>
</gene>
<dbReference type="EMBL" id="SZYE01000298">
    <property type="protein sequence ID" value="TKR21938.1"/>
    <property type="molecule type" value="Genomic_DNA"/>
</dbReference>
<dbReference type="SFLD" id="SFLDS00003">
    <property type="entry name" value="Haloacid_Dehalogenase"/>
    <property type="match status" value="1"/>
</dbReference>
<dbReference type="NCBIfam" id="TIGR01509">
    <property type="entry name" value="HAD-SF-IA-v3"/>
    <property type="match status" value="1"/>
</dbReference>
<dbReference type="SFLD" id="SFLDG01135">
    <property type="entry name" value="C1.5.6:_HAD__Beta-PGM__Phospha"/>
    <property type="match status" value="1"/>
</dbReference>
<dbReference type="InterPro" id="IPR036412">
    <property type="entry name" value="HAD-like_sf"/>
</dbReference>
<dbReference type="PANTHER" id="PTHR43434">
    <property type="entry name" value="PHOSPHOGLYCOLATE PHOSPHATASE"/>
    <property type="match status" value="1"/>
</dbReference>
<name>A0A7Z8JXM9_9CELL</name>
<reference evidence="1 2" key="1">
    <citation type="submission" date="2019-05" db="EMBL/GenBank/DDBJ databases">
        <title>Genome sequence of Cellulomonas hominis strain CS1.</title>
        <authorList>
            <person name="Belmont J."/>
            <person name="Maclea K.S."/>
        </authorList>
    </citation>
    <scope>NUCLEOTIDE SEQUENCE [LARGE SCALE GENOMIC DNA]</scope>
    <source>
        <strain evidence="1 2">CS1</strain>
    </source>
</reference>
<dbReference type="NCBIfam" id="TIGR01549">
    <property type="entry name" value="HAD-SF-IA-v1"/>
    <property type="match status" value="1"/>
</dbReference>